<dbReference type="Proteomes" id="UP000580344">
    <property type="component" value="Unassembled WGS sequence"/>
</dbReference>
<dbReference type="EMBL" id="JABFOQ010000036">
    <property type="protein sequence ID" value="NOJ76513.1"/>
    <property type="molecule type" value="Genomic_DNA"/>
</dbReference>
<reference evidence="1 2" key="1">
    <citation type="submission" date="2020-05" db="EMBL/GenBank/DDBJ databases">
        <title>Tigecycline resistant gene in Empedobacter stercoris.</title>
        <authorList>
            <person name="Chen Y."/>
            <person name="Cheng Y."/>
            <person name="Zhou K."/>
        </authorList>
    </citation>
    <scope>NUCLEOTIDE SEQUENCE [LARGE SCALE GENOMIC DNA]</scope>
    <source>
        <strain evidence="1 2">ES202</strain>
    </source>
</reference>
<sequence>MEELIHFTNSTPFHGHIHLMSLQFDAFNSKIELIIQIRYDNYDHLWEIKAENVIDYKNFNHCSLTPFFRIKEYTNHFLVKYHTEAQITIKLDKIPDKNPILLGKIHNFLKKETGLWMNLNNLNKRYITFPKSLFHKFRLFCESENLTYEIEEISKPIKSNLKLLFFGNDLIAPDNYSFGQAFILAENFKAKRLN</sequence>
<accession>A0ABX1WPU2</accession>
<comment type="caution">
    <text evidence="1">The sequence shown here is derived from an EMBL/GenBank/DDBJ whole genome shotgun (WGS) entry which is preliminary data.</text>
</comment>
<dbReference type="RefSeq" id="WP_171623804.1">
    <property type="nucleotide sequence ID" value="NZ_JABFOQ010000036.1"/>
</dbReference>
<name>A0ABX1WPU2_9FLAO</name>
<protein>
    <submittedName>
        <fullName evidence="1">Uncharacterized protein</fullName>
    </submittedName>
</protein>
<organism evidence="1 2">
    <name type="scientific">Empedobacter stercoris</name>
    <dbReference type="NCBI Taxonomy" id="1628248"/>
    <lineage>
        <taxon>Bacteria</taxon>
        <taxon>Pseudomonadati</taxon>
        <taxon>Bacteroidota</taxon>
        <taxon>Flavobacteriia</taxon>
        <taxon>Flavobacteriales</taxon>
        <taxon>Weeksellaceae</taxon>
        <taxon>Empedobacter</taxon>
    </lineage>
</organism>
<proteinExistence type="predicted"/>
<evidence type="ECO:0000313" key="2">
    <source>
        <dbReference type="Proteomes" id="UP000580344"/>
    </source>
</evidence>
<gene>
    <name evidence="1" type="ORF">HMH06_11850</name>
</gene>
<keyword evidence="2" id="KW-1185">Reference proteome</keyword>
<evidence type="ECO:0000313" key="1">
    <source>
        <dbReference type="EMBL" id="NOJ76513.1"/>
    </source>
</evidence>